<dbReference type="AlphaFoldDB" id="A0A9N9HF12"/>
<dbReference type="GO" id="GO:0045047">
    <property type="term" value="P:protein targeting to ER"/>
    <property type="evidence" value="ECO:0007669"/>
    <property type="project" value="InterPro"/>
</dbReference>
<proteinExistence type="predicted"/>
<comment type="caution">
    <text evidence="4">The sequence shown here is derived from an EMBL/GenBank/DDBJ whole genome shotgun (WGS) entry which is preliminary data.</text>
</comment>
<keyword evidence="2" id="KW-1133">Transmembrane helix</keyword>
<accession>A0A9N9HF12</accession>
<protein>
    <submittedName>
        <fullName evidence="4">4902_t:CDS:1</fullName>
    </submittedName>
</protein>
<feature type="transmembrane region" description="Helical" evidence="2">
    <location>
        <begin position="30"/>
        <end position="51"/>
    </location>
</feature>
<gene>
    <name evidence="4" type="ORF">AMORRO_LOCUS11004</name>
</gene>
<dbReference type="OrthoDB" id="18139at2759"/>
<dbReference type="Proteomes" id="UP000789342">
    <property type="component" value="Unassembled WGS sequence"/>
</dbReference>
<dbReference type="Pfam" id="PF10032">
    <property type="entry name" value="Pho88"/>
    <property type="match status" value="1"/>
</dbReference>
<feature type="transmembrane region" description="Helical" evidence="2">
    <location>
        <begin position="95"/>
        <end position="115"/>
    </location>
</feature>
<evidence type="ECO:0000256" key="2">
    <source>
        <dbReference type="SAM" id="Phobius"/>
    </source>
</evidence>
<dbReference type="InterPro" id="IPR012098">
    <property type="entry name" value="SND3_fun"/>
</dbReference>
<dbReference type="GO" id="GO:0005783">
    <property type="term" value="C:endoplasmic reticulum"/>
    <property type="evidence" value="ECO:0007669"/>
    <property type="project" value="InterPro"/>
</dbReference>
<sequence length="187" mass="21210">MNSQVANLVLVLVIIQVSRKLDLENPDVITYVRIGYVTVQALTLSLCYFIATRIKKINDTTEIKYVEPAKPFTNESPQVVETTVRDYDLGKTMDLFKQTCTSVLIMLIIHLYFGFTQPLFIQSILPLKSVYQNQMVQIHLLGKKAEGELNRPFKNPSPFGWLLEAQQPQTDKASIKKASKASKSKDD</sequence>
<evidence type="ECO:0000313" key="4">
    <source>
        <dbReference type="EMBL" id="CAG8675388.1"/>
    </source>
</evidence>
<keyword evidence="2" id="KW-0812">Transmembrane</keyword>
<reference evidence="4" key="1">
    <citation type="submission" date="2021-06" db="EMBL/GenBank/DDBJ databases">
        <authorList>
            <person name="Kallberg Y."/>
            <person name="Tangrot J."/>
            <person name="Rosling A."/>
        </authorList>
    </citation>
    <scope>NUCLEOTIDE SEQUENCE</scope>
    <source>
        <strain evidence="4">CL551</strain>
    </source>
</reference>
<dbReference type="PANTHER" id="PTHR28112:SF1">
    <property type="entry name" value="SRP-INDEPENDENT TARGETING PROTEIN 3"/>
    <property type="match status" value="1"/>
</dbReference>
<dbReference type="GO" id="GO:0005739">
    <property type="term" value="C:mitochondrion"/>
    <property type="evidence" value="ECO:0007669"/>
    <property type="project" value="TreeGrafter"/>
</dbReference>
<feature type="compositionally biased region" description="Basic residues" evidence="1">
    <location>
        <begin position="175"/>
        <end position="187"/>
    </location>
</feature>
<keyword evidence="3" id="KW-0732">Signal</keyword>
<dbReference type="EMBL" id="CAJVPV010013153">
    <property type="protein sequence ID" value="CAG8675388.1"/>
    <property type="molecule type" value="Genomic_DNA"/>
</dbReference>
<evidence type="ECO:0000256" key="3">
    <source>
        <dbReference type="SAM" id="SignalP"/>
    </source>
</evidence>
<keyword evidence="5" id="KW-1185">Reference proteome</keyword>
<dbReference type="PANTHER" id="PTHR28112">
    <property type="entry name" value="SRP-INDEPENDENT TARGETING PROTEIN 3"/>
    <property type="match status" value="1"/>
</dbReference>
<organism evidence="4 5">
    <name type="scientific">Acaulospora morrowiae</name>
    <dbReference type="NCBI Taxonomy" id="94023"/>
    <lineage>
        <taxon>Eukaryota</taxon>
        <taxon>Fungi</taxon>
        <taxon>Fungi incertae sedis</taxon>
        <taxon>Mucoromycota</taxon>
        <taxon>Glomeromycotina</taxon>
        <taxon>Glomeromycetes</taxon>
        <taxon>Diversisporales</taxon>
        <taxon>Acaulosporaceae</taxon>
        <taxon>Acaulospora</taxon>
    </lineage>
</organism>
<name>A0A9N9HF12_9GLOM</name>
<dbReference type="PIRSF" id="PIRSF008756">
    <property type="entry name" value="P_tr_PHO88"/>
    <property type="match status" value="1"/>
</dbReference>
<feature type="signal peptide" evidence="3">
    <location>
        <begin position="1"/>
        <end position="20"/>
    </location>
</feature>
<feature type="chain" id="PRO_5040456344" evidence="3">
    <location>
        <begin position="21"/>
        <end position="187"/>
    </location>
</feature>
<feature type="region of interest" description="Disordered" evidence="1">
    <location>
        <begin position="167"/>
        <end position="187"/>
    </location>
</feature>
<keyword evidence="2" id="KW-0472">Membrane</keyword>
<evidence type="ECO:0000313" key="5">
    <source>
        <dbReference type="Proteomes" id="UP000789342"/>
    </source>
</evidence>
<evidence type="ECO:0000256" key="1">
    <source>
        <dbReference type="SAM" id="MobiDB-lite"/>
    </source>
</evidence>